<dbReference type="EMBL" id="ML977019">
    <property type="protein sequence ID" value="KAF1951164.1"/>
    <property type="molecule type" value="Genomic_DNA"/>
</dbReference>
<dbReference type="Pfam" id="PF13093">
    <property type="entry name" value="FTA4"/>
    <property type="match status" value="1"/>
</dbReference>
<dbReference type="OrthoDB" id="21214at2759"/>
<name>A0A6A5TG97_9PLEO</name>
<protein>
    <recommendedName>
        <fullName evidence="3">Kinetochore protein fta4</fullName>
    </recommendedName>
</protein>
<dbReference type="GO" id="GO:0031511">
    <property type="term" value="C:Mis6-Sim4 complex"/>
    <property type="evidence" value="ECO:0007669"/>
    <property type="project" value="InterPro"/>
</dbReference>
<organism evidence="1 2">
    <name type="scientific">Byssothecium circinans</name>
    <dbReference type="NCBI Taxonomy" id="147558"/>
    <lineage>
        <taxon>Eukaryota</taxon>
        <taxon>Fungi</taxon>
        <taxon>Dikarya</taxon>
        <taxon>Ascomycota</taxon>
        <taxon>Pezizomycotina</taxon>
        <taxon>Dothideomycetes</taxon>
        <taxon>Pleosporomycetidae</taxon>
        <taxon>Pleosporales</taxon>
        <taxon>Massarineae</taxon>
        <taxon>Massarinaceae</taxon>
        <taxon>Byssothecium</taxon>
    </lineage>
</organism>
<sequence length="259" mass="29358">MSQKATVVEQKQHFLQLRKQFLSRGIVPSEKLKRIATEGGVELSVLKGALDKVNRELKQHSRKVYSRQMTEHVTEQIDKFYLASGAREIESDETTEGATDVHDDANTIYRTDDLTQDVNISKLPIRWDTSADAPSSTERDDDEADQDTYLRGMTQLQELSARRLTLRQKLNTYKTLLTLLEPYRKPRENIQPNLVWKDAPLATELGKSRTLAIRVAGRVGEKFDGMEGENGDGMDDVEMEMGLDDDGGKAKVNKVLDCW</sequence>
<dbReference type="PANTHER" id="PTHR42040">
    <property type="entry name" value="INNER KINETOCHORE SUBUNIT FTA4"/>
    <property type="match status" value="1"/>
</dbReference>
<dbReference type="PANTHER" id="PTHR42040:SF1">
    <property type="entry name" value="INNER KINETOCHORE SUBUNIT FTA4"/>
    <property type="match status" value="1"/>
</dbReference>
<dbReference type="Proteomes" id="UP000800035">
    <property type="component" value="Unassembled WGS sequence"/>
</dbReference>
<evidence type="ECO:0000313" key="1">
    <source>
        <dbReference type="EMBL" id="KAF1951164.1"/>
    </source>
</evidence>
<dbReference type="InterPro" id="IPR025207">
    <property type="entry name" value="Sim4_Fta4"/>
</dbReference>
<proteinExistence type="predicted"/>
<reference evidence="1" key="1">
    <citation type="journal article" date="2020" name="Stud. Mycol.">
        <title>101 Dothideomycetes genomes: a test case for predicting lifestyles and emergence of pathogens.</title>
        <authorList>
            <person name="Haridas S."/>
            <person name="Albert R."/>
            <person name="Binder M."/>
            <person name="Bloem J."/>
            <person name="Labutti K."/>
            <person name="Salamov A."/>
            <person name="Andreopoulos B."/>
            <person name="Baker S."/>
            <person name="Barry K."/>
            <person name="Bills G."/>
            <person name="Bluhm B."/>
            <person name="Cannon C."/>
            <person name="Castanera R."/>
            <person name="Culley D."/>
            <person name="Daum C."/>
            <person name="Ezra D."/>
            <person name="Gonzalez J."/>
            <person name="Henrissat B."/>
            <person name="Kuo A."/>
            <person name="Liang C."/>
            <person name="Lipzen A."/>
            <person name="Lutzoni F."/>
            <person name="Magnuson J."/>
            <person name="Mondo S."/>
            <person name="Nolan M."/>
            <person name="Ohm R."/>
            <person name="Pangilinan J."/>
            <person name="Park H.-J."/>
            <person name="Ramirez L."/>
            <person name="Alfaro M."/>
            <person name="Sun H."/>
            <person name="Tritt A."/>
            <person name="Yoshinaga Y."/>
            <person name="Zwiers L.-H."/>
            <person name="Turgeon B."/>
            <person name="Goodwin S."/>
            <person name="Spatafora J."/>
            <person name="Crous P."/>
            <person name="Grigoriev I."/>
        </authorList>
    </citation>
    <scope>NUCLEOTIDE SEQUENCE</scope>
    <source>
        <strain evidence="1">CBS 675.92</strain>
    </source>
</reference>
<keyword evidence="2" id="KW-1185">Reference proteome</keyword>
<gene>
    <name evidence="1" type="ORF">CC80DRAFT_519504</name>
</gene>
<dbReference type="AlphaFoldDB" id="A0A6A5TG97"/>
<accession>A0A6A5TG97</accession>
<evidence type="ECO:0008006" key="3">
    <source>
        <dbReference type="Google" id="ProtNLM"/>
    </source>
</evidence>
<evidence type="ECO:0000313" key="2">
    <source>
        <dbReference type="Proteomes" id="UP000800035"/>
    </source>
</evidence>